<dbReference type="AlphaFoldDB" id="A0A5J4VA94"/>
<dbReference type="EMBL" id="SNRW01008529">
    <property type="protein sequence ID" value="KAA6379381.1"/>
    <property type="molecule type" value="Genomic_DNA"/>
</dbReference>
<accession>A0A5J4VA94</accession>
<reference evidence="1 2" key="1">
    <citation type="submission" date="2019-03" db="EMBL/GenBank/DDBJ databases">
        <title>Single cell metagenomics reveals metabolic interactions within the superorganism composed of flagellate Streblomastix strix and complex community of Bacteroidetes bacteria on its surface.</title>
        <authorList>
            <person name="Treitli S.C."/>
            <person name="Kolisko M."/>
            <person name="Husnik F."/>
            <person name="Keeling P."/>
            <person name="Hampl V."/>
        </authorList>
    </citation>
    <scope>NUCLEOTIDE SEQUENCE [LARGE SCALE GENOMIC DNA]</scope>
    <source>
        <strain evidence="1">ST1C</strain>
    </source>
</reference>
<protein>
    <submittedName>
        <fullName evidence="1">Uncharacterized protein</fullName>
    </submittedName>
</protein>
<organism evidence="1 2">
    <name type="scientific">Streblomastix strix</name>
    <dbReference type="NCBI Taxonomy" id="222440"/>
    <lineage>
        <taxon>Eukaryota</taxon>
        <taxon>Metamonada</taxon>
        <taxon>Preaxostyla</taxon>
        <taxon>Oxymonadida</taxon>
        <taxon>Streblomastigidae</taxon>
        <taxon>Streblomastix</taxon>
    </lineage>
</organism>
<evidence type="ECO:0000313" key="1">
    <source>
        <dbReference type="EMBL" id="KAA6379381.1"/>
    </source>
</evidence>
<gene>
    <name evidence="1" type="ORF">EZS28_025093</name>
</gene>
<dbReference type="Proteomes" id="UP000324800">
    <property type="component" value="Unassembled WGS sequence"/>
</dbReference>
<proteinExistence type="predicted"/>
<evidence type="ECO:0000313" key="2">
    <source>
        <dbReference type="Proteomes" id="UP000324800"/>
    </source>
</evidence>
<name>A0A5J4VA94_9EUKA</name>
<sequence length="224" mass="26145">MREQRKEIVREAENLSVLGLKRRENSIHREIGGRIKRKHNRINNSRAGQMVQSKIYNSEASQEMEENSEFDFTEKGDINDLFLDKWNRSSERFDKERRLQEKAQKFDLGNQTVSNCPYLNIGDLRAGKLFQAYYIKGLESQNCACDFKITGYSIDKCLKEKTCKFDLINQLSNDSLCLSTADPRENRTCPAYRLKRNETSDCTCDTNLFSYSVESCLKEKKLQF</sequence>
<comment type="caution">
    <text evidence="1">The sequence shown here is derived from an EMBL/GenBank/DDBJ whole genome shotgun (WGS) entry which is preliminary data.</text>
</comment>